<comment type="caution">
    <text evidence="6">The sequence shown here is derived from an EMBL/GenBank/DDBJ whole genome shotgun (WGS) entry which is preliminary data.</text>
</comment>
<reference evidence="6" key="1">
    <citation type="submission" date="2021-01" db="EMBL/GenBank/DDBJ databases">
        <authorList>
            <consortium name="Genoscope - CEA"/>
            <person name="William W."/>
        </authorList>
    </citation>
    <scope>NUCLEOTIDE SEQUENCE</scope>
</reference>
<feature type="domain" description="EGF-like" evidence="5">
    <location>
        <begin position="1077"/>
        <end position="1108"/>
    </location>
</feature>
<dbReference type="SMART" id="SM00181">
    <property type="entry name" value="EGF"/>
    <property type="match status" value="7"/>
</dbReference>
<feature type="domain" description="EGF-like" evidence="5">
    <location>
        <begin position="1008"/>
        <end position="1039"/>
    </location>
</feature>
<keyword evidence="1 4" id="KW-0732">Signal</keyword>
<sequence length="1579" mass="179654">MPFMMIQKEASLFALMTILQVSVCQWTGIVGYYCENEIFTNLVNVGGFSVPSQPKIAQNTDCTNPPTSYIILYSQQQILKSDVEIEFISGDYISMDLFFQSNWQNGIVNIKIGGFNYEFQYSSPNQYPLSKGFCDNIQYDVKTVKFEITSSQKDLVEVNTNINSNGKVSIRNFYLSRLLCYPLCKTCKGAEYDQCSSCYNGSPTNNICQPCPDNKYLMQNECKTTCDFYYRSNYDRTSSPISFEQDFPNEERYSLKFPLMINDPEFDKANFGLFHGIFTKNTATYRFVDLSSYQQGICLIGIRLSISFYNDIPVGGGIEFKINNTYYGSIQNTNEGKKFHRTKLYQEDQFICPSLWTNCQSSTIFLFVDIPKYSFVFTALGNYKTSDSGWSIREFEVSSGYCQSNCKFCEIPYVCQICNDALYISSEGNCVPCNESYETINSNFCDSYDQETQYSKFLIKNEYFSQINDPLQTSQYILVSQKGVNFLKGSSIFYSLWKRKYIFGGQFVWSQAKFKITHEIKNPHHRVTIGFYILYGKNFPSDGKFIYTFEQNQAIIKSRESADITNDDETKSERMKFIEIHFSNTLTLYWECSGDNNNPQDAYCGIYGYNVVVHYCQPNCLQCLNYNACQLWDNSVELKYRTANACQSKKYYNKQEQKCLSCPATCLTCTSAQNCQSCVSTYSLMRQGCSCLMNQYEANNQCYECPIGCNQCLSDTHCLECVIENKRVLQNGQCVCLEGYYSEISNPVCQKCKSQLTCQCTSGTSYDLSSNSCTACHSTCLTCFNTKINGCLSCDLTKNRILKGLKCSCKPGYYEQSNSCLSCPTTKNSSLTQCFKLCLNNTLIWHSVTCESCDPGFKLVLGECMPVCGDFQIVGYEECEDGNNDLDDLCFNCQYQCPNDCQTCTSTTVLPCSGTCGDGIVNGKEECDDGNNIEFDGCHNCKFQCAQSCTKCVKGKCQQCVTKRFNNSFLMSSQNCQLQCGYGYLIESDYCLSETSTNVDGCQICRFNCRSDCSNCDYKTATCLDCDPIGFKPYSSFCKNNCGDGLAVYDHNLFYSEYCDDGNIIDNDGCSGQCKYECQDGIICTSCINTRCYACGSGFYLSDNYDCQSKCGDAIKTQFEQCDIELPYRGCQDCLPKCQNSCLDCSTIGLGCLQCQTGYQNIDNMCYTICGDQYITPDEQCDDGNLIFEDGCHFCENICTFGCSMCQYGICYDCNEGFTYFKHKCIKIQDNYKDPRCNSSCLECSIEGLGCLACKTGFKKIDNVCYSICGDKLRIADEQCDDDNLKFEDGCHQCQKGCPIGCSNCQEGVCIDCLEGFSYFKNQCIKIHDIYRDPRCESSCLECSIEGSGCLACSTGFNKIDNVCYSVCGDSQRYGEEQCDDANFYYEDGCHQCRFECPMSCSNCNQGVCYKCHKGFLYFKHQCFEFTNAPLAENSNFKFTNLIIDQFFIDKPSQINRIQAKIFEFPQQDYDSIGQFVEGMDSLYPNLTMEVYLKCFKNKKLEGEINNFRYNKGFDQQSTIFIYQCHETYPHLITYSFKIHKKVLKDEILIITIFEDFFELSTLVRQYKQILLQIKFTNI</sequence>
<dbReference type="Pfam" id="PF13948">
    <property type="entry name" value="DUF4215"/>
    <property type="match status" value="7"/>
</dbReference>
<dbReference type="PANTHER" id="PTHR38934:SF6">
    <property type="entry name" value="CHROMOSOME UNDETERMINED SCAFFOLD_176, WHOLE GENOME SHOTGUN SEQUENCE"/>
    <property type="match status" value="1"/>
</dbReference>
<proteinExistence type="predicted"/>
<dbReference type="InterPro" id="IPR011936">
    <property type="entry name" value="Myxo_disulph_rpt"/>
</dbReference>
<dbReference type="InterPro" id="IPR000742">
    <property type="entry name" value="EGF"/>
</dbReference>
<organism evidence="6 7">
    <name type="scientific">Paramecium sonneborni</name>
    <dbReference type="NCBI Taxonomy" id="65129"/>
    <lineage>
        <taxon>Eukaryota</taxon>
        <taxon>Sar</taxon>
        <taxon>Alveolata</taxon>
        <taxon>Ciliophora</taxon>
        <taxon>Intramacronucleata</taxon>
        <taxon>Oligohymenophorea</taxon>
        <taxon>Peniculida</taxon>
        <taxon>Parameciidae</taxon>
        <taxon>Paramecium</taxon>
    </lineage>
</organism>
<evidence type="ECO:0000256" key="2">
    <source>
        <dbReference type="ARBA" id="ARBA00022737"/>
    </source>
</evidence>
<dbReference type="SMART" id="SM00261">
    <property type="entry name" value="FU"/>
    <property type="match status" value="9"/>
</dbReference>
<evidence type="ECO:0000256" key="1">
    <source>
        <dbReference type="ARBA" id="ARBA00022729"/>
    </source>
</evidence>
<feature type="domain" description="EGF-like" evidence="5">
    <location>
        <begin position="775"/>
        <end position="821"/>
    </location>
</feature>
<dbReference type="Proteomes" id="UP000692954">
    <property type="component" value="Unassembled WGS sequence"/>
</dbReference>
<evidence type="ECO:0000256" key="4">
    <source>
        <dbReference type="SAM" id="SignalP"/>
    </source>
</evidence>
<keyword evidence="3" id="KW-1015">Disulfide bond</keyword>
<gene>
    <name evidence="6" type="ORF">PSON_ATCC_30995.1.T1460144</name>
</gene>
<evidence type="ECO:0000313" key="7">
    <source>
        <dbReference type="Proteomes" id="UP000692954"/>
    </source>
</evidence>
<dbReference type="OrthoDB" id="305876at2759"/>
<dbReference type="InterPro" id="IPR006212">
    <property type="entry name" value="Furin_repeat"/>
</dbReference>
<feature type="domain" description="EGF-like" evidence="5">
    <location>
        <begin position="401"/>
        <end position="431"/>
    </location>
</feature>
<feature type="domain" description="EGF-like" evidence="5">
    <location>
        <begin position="1133"/>
        <end position="1167"/>
    </location>
</feature>
<dbReference type="PANTHER" id="PTHR38934">
    <property type="entry name" value="HYPHALLY REGULATED CELL WALL PROTEIN 1"/>
    <property type="match status" value="1"/>
</dbReference>
<feature type="domain" description="EGF-like" evidence="5">
    <location>
        <begin position="711"/>
        <end position="750"/>
    </location>
</feature>
<keyword evidence="7" id="KW-1185">Reference proteome</keyword>
<feature type="chain" id="PRO_5035712262" description="EGF-like domain-containing protein" evidence="4">
    <location>
        <begin position="25"/>
        <end position="1579"/>
    </location>
</feature>
<accession>A0A8S1R816</accession>
<keyword evidence="2" id="KW-0677">Repeat</keyword>
<feature type="signal peptide" evidence="4">
    <location>
        <begin position="1"/>
        <end position="24"/>
    </location>
</feature>
<dbReference type="EMBL" id="CAJJDN010000146">
    <property type="protein sequence ID" value="CAD8123717.1"/>
    <property type="molecule type" value="Genomic_DNA"/>
</dbReference>
<evidence type="ECO:0000256" key="3">
    <source>
        <dbReference type="ARBA" id="ARBA00023157"/>
    </source>
</evidence>
<evidence type="ECO:0000259" key="5">
    <source>
        <dbReference type="SMART" id="SM00181"/>
    </source>
</evidence>
<dbReference type="NCBIfam" id="TIGR02232">
    <property type="entry name" value="myxo_disulf_rpt"/>
    <property type="match status" value="4"/>
</dbReference>
<protein>
    <recommendedName>
        <fullName evidence="5">EGF-like domain-containing protein</fullName>
    </recommendedName>
</protein>
<name>A0A8S1R816_9CILI</name>
<feature type="domain" description="EGF-like" evidence="5">
    <location>
        <begin position="833"/>
        <end position="865"/>
    </location>
</feature>
<evidence type="ECO:0000313" key="6">
    <source>
        <dbReference type="EMBL" id="CAD8123717.1"/>
    </source>
</evidence>